<keyword evidence="5 8" id="KW-0949">S-adenosyl-L-methionine</keyword>
<feature type="binding site" evidence="7">
    <location>
        <position position="13"/>
    </location>
    <ligand>
        <name>S-adenosyl-L-methionine</name>
        <dbReference type="ChEBI" id="CHEBI:59789"/>
    </ligand>
</feature>
<dbReference type="AlphaFoldDB" id="A0A3F3IUW8"/>
<evidence type="ECO:0000256" key="6">
    <source>
        <dbReference type="ARBA" id="ARBA00047942"/>
    </source>
</evidence>
<protein>
    <recommendedName>
        <fullName evidence="2 8">Site-specific DNA-methyltransferase (adenine-specific)</fullName>
        <ecNumber evidence="2 8">2.1.1.72</ecNumber>
    </recommendedName>
</protein>
<gene>
    <name evidence="9" type="ORF">A7S51_18280</name>
</gene>
<comment type="caution">
    <text evidence="9">The sequence shown here is derived from an EMBL/GenBank/DDBJ whole genome shotgun (WGS) entry which is preliminary data.</text>
</comment>
<organism evidence="9 10">
    <name type="scientific">Salmonella enterica</name>
    <name type="common">Salmonella choleraesuis</name>
    <dbReference type="NCBI Taxonomy" id="28901"/>
    <lineage>
        <taxon>Bacteria</taxon>
        <taxon>Pseudomonadati</taxon>
        <taxon>Pseudomonadota</taxon>
        <taxon>Gammaproteobacteria</taxon>
        <taxon>Enterobacterales</taxon>
        <taxon>Enterobacteriaceae</taxon>
        <taxon>Salmonella</taxon>
    </lineage>
</organism>
<evidence type="ECO:0000256" key="2">
    <source>
        <dbReference type="ARBA" id="ARBA00011900"/>
    </source>
</evidence>
<dbReference type="Proteomes" id="UP000866740">
    <property type="component" value="Unassembled WGS sequence"/>
</dbReference>
<dbReference type="PROSITE" id="PS00092">
    <property type="entry name" value="N6_MTASE"/>
    <property type="match status" value="1"/>
</dbReference>
<dbReference type="NCBIfam" id="TIGR00571">
    <property type="entry name" value="dam"/>
    <property type="match status" value="1"/>
</dbReference>
<dbReference type="InterPro" id="IPR002052">
    <property type="entry name" value="DNA_methylase_N6_adenine_CS"/>
</dbReference>
<dbReference type="GO" id="GO:0009007">
    <property type="term" value="F:site-specific DNA-methyltransferase (adenine-specific) activity"/>
    <property type="evidence" value="ECO:0007669"/>
    <property type="project" value="UniProtKB-UniRule"/>
</dbReference>
<feature type="binding site" evidence="7">
    <location>
        <position position="206"/>
    </location>
    <ligand>
        <name>S-adenosyl-L-methionine</name>
        <dbReference type="ChEBI" id="CHEBI:59789"/>
    </ligand>
</feature>
<dbReference type="GO" id="GO:0009307">
    <property type="term" value="P:DNA restriction-modification system"/>
    <property type="evidence" value="ECO:0007669"/>
    <property type="project" value="InterPro"/>
</dbReference>
<sequence length="329" mass="37318">MKKPSLIRSPLKWAGGKREVVPELRKHLPKAKCLIEPFVGGGSVFMNTDYDRYVLCDSNAALMNFYRHMTYNTAALIDLAWKLFKDDGNQEAYKRNRQAFNTISTAYNRSRHTSLVWAALFLYLNRHGFNGVYRTNLKGEFNVPFGKYDQPYFPYVEMRLFAEKARDTGTRFVCSDFRTTIRALTGICPDISFHANKVSDAVIYCDPPYLPLSDKDSFTHYNGKSFTENDHRALVAHLIEVERLYGVKSVISNSDTEATRAIYSPFRLHKLDVKRSVSASAEGRKTAHEVIGVLDGRERYVSAPRRPGKSTAAALLQPTTTSPVSTEVF</sequence>
<dbReference type="Gene3D" id="1.10.1020.10">
    <property type="entry name" value="Adenine-specific Methyltransferase, Domain 2"/>
    <property type="match status" value="1"/>
</dbReference>
<evidence type="ECO:0000256" key="7">
    <source>
        <dbReference type="PIRSR" id="PIRSR000398-1"/>
    </source>
</evidence>
<dbReference type="PRINTS" id="PR00505">
    <property type="entry name" value="D12N6MTFRASE"/>
</dbReference>
<evidence type="ECO:0000256" key="1">
    <source>
        <dbReference type="ARBA" id="ARBA00006594"/>
    </source>
</evidence>
<dbReference type="PIRSF" id="PIRSF000398">
    <property type="entry name" value="M_m6A_EcoRV"/>
    <property type="match status" value="1"/>
</dbReference>
<dbReference type="PANTHER" id="PTHR30481">
    <property type="entry name" value="DNA ADENINE METHYLASE"/>
    <property type="match status" value="1"/>
</dbReference>
<accession>A0A3F3IUW8</accession>
<evidence type="ECO:0000256" key="4">
    <source>
        <dbReference type="ARBA" id="ARBA00022679"/>
    </source>
</evidence>
<dbReference type="EC" id="2.1.1.72" evidence="2 8"/>
<dbReference type="InterPro" id="IPR029063">
    <property type="entry name" value="SAM-dependent_MTases_sf"/>
</dbReference>
<evidence type="ECO:0000256" key="5">
    <source>
        <dbReference type="ARBA" id="ARBA00022691"/>
    </source>
</evidence>
<dbReference type="Pfam" id="PF02086">
    <property type="entry name" value="MethyltransfD12"/>
    <property type="match status" value="1"/>
</dbReference>
<name>A0A3F3IUW8_SALER</name>
<dbReference type="InterPro" id="IPR012263">
    <property type="entry name" value="M_m6A_EcoRV"/>
</dbReference>
<keyword evidence="3 8" id="KW-0489">Methyltransferase</keyword>
<dbReference type="InterPro" id="IPR023095">
    <property type="entry name" value="Ade_MeTrfase_dom_2"/>
</dbReference>
<evidence type="ECO:0000313" key="9">
    <source>
        <dbReference type="EMBL" id="OHJ50226.1"/>
    </source>
</evidence>
<comment type="catalytic activity">
    <reaction evidence="6 8">
        <text>a 2'-deoxyadenosine in DNA + S-adenosyl-L-methionine = an N(6)-methyl-2'-deoxyadenosine in DNA + S-adenosyl-L-homocysteine + H(+)</text>
        <dbReference type="Rhea" id="RHEA:15197"/>
        <dbReference type="Rhea" id="RHEA-COMP:12418"/>
        <dbReference type="Rhea" id="RHEA-COMP:12419"/>
        <dbReference type="ChEBI" id="CHEBI:15378"/>
        <dbReference type="ChEBI" id="CHEBI:57856"/>
        <dbReference type="ChEBI" id="CHEBI:59789"/>
        <dbReference type="ChEBI" id="CHEBI:90615"/>
        <dbReference type="ChEBI" id="CHEBI:90616"/>
        <dbReference type="EC" id="2.1.1.72"/>
    </reaction>
</comment>
<dbReference type="PANTHER" id="PTHR30481:SF3">
    <property type="entry name" value="DNA ADENINE METHYLASE"/>
    <property type="match status" value="1"/>
</dbReference>
<dbReference type="GO" id="GO:0006298">
    <property type="term" value="P:mismatch repair"/>
    <property type="evidence" value="ECO:0007669"/>
    <property type="project" value="TreeGrafter"/>
</dbReference>
<comment type="similarity">
    <text evidence="1 8">Belongs to the N(4)/N(6)-methyltransferase family.</text>
</comment>
<keyword evidence="4 8" id="KW-0808">Transferase</keyword>
<dbReference type="RefSeq" id="WP_070802229.1">
    <property type="nucleotide sequence ID" value="NZ_MLTE01000013.1"/>
</dbReference>
<feature type="binding site" evidence="7">
    <location>
        <position position="17"/>
    </location>
    <ligand>
        <name>S-adenosyl-L-methionine</name>
        <dbReference type="ChEBI" id="CHEBI:59789"/>
    </ligand>
</feature>
<evidence type="ECO:0000313" key="10">
    <source>
        <dbReference type="Proteomes" id="UP000866740"/>
    </source>
</evidence>
<proteinExistence type="inferred from homology"/>
<dbReference type="GO" id="GO:1904047">
    <property type="term" value="F:S-adenosyl-L-methionine binding"/>
    <property type="evidence" value="ECO:0007669"/>
    <property type="project" value="TreeGrafter"/>
</dbReference>
<dbReference type="GO" id="GO:0043565">
    <property type="term" value="F:sequence-specific DNA binding"/>
    <property type="evidence" value="ECO:0007669"/>
    <property type="project" value="TreeGrafter"/>
</dbReference>
<reference evidence="9 10" key="1">
    <citation type="submission" date="2016-09" db="EMBL/GenBank/DDBJ databases">
        <title>Whole genome sequencing of Salmonella enterica.</title>
        <authorList>
            <person name="Bell R."/>
        </authorList>
    </citation>
    <scope>NUCLEOTIDE SEQUENCE [LARGE SCALE GENOMIC DNA]</scope>
    <source>
        <strain evidence="9 10">CFSAN044929</strain>
    </source>
</reference>
<dbReference type="Gene3D" id="3.40.50.150">
    <property type="entry name" value="Vaccinia Virus protein VP39"/>
    <property type="match status" value="1"/>
</dbReference>
<evidence type="ECO:0000256" key="3">
    <source>
        <dbReference type="ARBA" id="ARBA00022603"/>
    </source>
</evidence>
<dbReference type="SUPFAM" id="SSF53335">
    <property type="entry name" value="S-adenosyl-L-methionine-dependent methyltransferases"/>
    <property type="match status" value="1"/>
</dbReference>
<dbReference type="EMBL" id="MLTE01000013">
    <property type="protein sequence ID" value="OHJ50226.1"/>
    <property type="molecule type" value="Genomic_DNA"/>
</dbReference>
<evidence type="ECO:0000256" key="8">
    <source>
        <dbReference type="RuleBase" id="RU361257"/>
    </source>
</evidence>
<feature type="binding site" evidence="7">
    <location>
        <position position="57"/>
    </location>
    <ligand>
        <name>S-adenosyl-L-methionine</name>
        <dbReference type="ChEBI" id="CHEBI:59789"/>
    </ligand>
</feature>
<dbReference type="InterPro" id="IPR012327">
    <property type="entry name" value="MeTrfase_D12"/>
</dbReference>
<dbReference type="GO" id="GO:0032259">
    <property type="term" value="P:methylation"/>
    <property type="evidence" value="ECO:0007669"/>
    <property type="project" value="UniProtKB-KW"/>
</dbReference>